<dbReference type="EMBL" id="LR862143">
    <property type="protein sequence ID" value="CAD1823418.1"/>
    <property type="molecule type" value="Genomic_DNA"/>
</dbReference>
<feature type="domain" description="DUF4219" evidence="1">
    <location>
        <begin position="16"/>
        <end position="40"/>
    </location>
</feature>
<name>A0A6V7NY54_ANACO</name>
<protein>
    <recommendedName>
        <fullName evidence="4">DUF4219 domain-containing protein</fullName>
    </recommendedName>
</protein>
<accession>A0A6V7NY54</accession>
<dbReference type="PANTHER" id="PTHR47592">
    <property type="entry name" value="PBF68 PROTEIN"/>
    <property type="match status" value="1"/>
</dbReference>
<evidence type="ECO:0008006" key="4">
    <source>
        <dbReference type="Google" id="ProtNLM"/>
    </source>
</evidence>
<dbReference type="Pfam" id="PF22936">
    <property type="entry name" value="Pol_BBD"/>
    <property type="match status" value="1"/>
</dbReference>
<feature type="domain" description="Retrovirus-related Pol polyprotein from transposon TNT 1-94-like beta-barrel" evidence="2">
    <location>
        <begin position="142"/>
        <end position="220"/>
    </location>
</feature>
<dbReference type="Pfam" id="PF13961">
    <property type="entry name" value="DUF4219"/>
    <property type="match status" value="1"/>
</dbReference>
<sequence>MTSKNIIANLTKGEKLDGDNYNIWQTKIQYVLQEQEALEAIHHTMTDPGEGNTAQYRRDQEAYRAWKAKDSSARGILISSMVDDLIGHTLTDEQQVQAVIRSLPDSWEHMKVNLTHNDSIKTFVDMARHVEQEDEHLGATRDSGATDHVAGDQGAFVEYRRVQTGTKWIYVGNNAEVDVKGIRTCKLVLHGGRTLLLHDILYAPEIRRNLVSVSVLLDLGLMALVNMVCSWLWIGSYSPISPILEGGRSPSSYELHSDHHWVGVFPEVEPVGS</sequence>
<dbReference type="InterPro" id="IPR054722">
    <property type="entry name" value="PolX-like_BBD"/>
</dbReference>
<evidence type="ECO:0000259" key="1">
    <source>
        <dbReference type="Pfam" id="PF13961"/>
    </source>
</evidence>
<proteinExistence type="predicted"/>
<organism evidence="3">
    <name type="scientific">Ananas comosus var. bracteatus</name>
    <name type="common">red pineapple</name>
    <dbReference type="NCBI Taxonomy" id="296719"/>
    <lineage>
        <taxon>Eukaryota</taxon>
        <taxon>Viridiplantae</taxon>
        <taxon>Streptophyta</taxon>
        <taxon>Embryophyta</taxon>
        <taxon>Tracheophyta</taxon>
        <taxon>Spermatophyta</taxon>
        <taxon>Magnoliopsida</taxon>
        <taxon>Liliopsida</taxon>
        <taxon>Poales</taxon>
        <taxon>Bromeliaceae</taxon>
        <taxon>Bromelioideae</taxon>
        <taxon>Ananas</taxon>
    </lineage>
</organism>
<gene>
    <name evidence="3" type="ORF">CB5_LOCUS6629</name>
</gene>
<dbReference type="InterPro" id="IPR025314">
    <property type="entry name" value="DUF4219"/>
</dbReference>
<reference evidence="3" key="1">
    <citation type="submission" date="2020-07" db="EMBL/GenBank/DDBJ databases">
        <authorList>
            <person name="Lin J."/>
        </authorList>
    </citation>
    <scope>NUCLEOTIDE SEQUENCE</scope>
</reference>
<evidence type="ECO:0000259" key="2">
    <source>
        <dbReference type="Pfam" id="PF22936"/>
    </source>
</evidence>
<evidence type="ECO:0000313" key="3">
    <source>
        <dbReference type="EMBL" id="CAD1823418.1"/>
    </source>
</evidence>
<dbReference type="AlphaFoldDB" id="A0A6V7NY54"/>